<protein>
    <submittedName>
        <fullName evidence="3">NitT/TauT family transport system substrate-binding protein</fullName>
    </submittedName>
</protein>
<dbReference type="Pfam" id="PF09084">
    <property type="entry name" value="NMT1"/>
    <property type="match status" value="1"/>
</dbReference>
<feature type="compositionally biased region" description="Basic and acidic residues" evidence="1">
    <location>
        <begin position="347"/>
        <end position="363"/>
    </location>
</feature>
<reference evidence="3" key="1">
    <citation type="submission" date="2019-03" db="EMBL/GenBank/DDBJ databases">
        <title>Single cell metagenomics reveals metabolic interactions within the superorganism composed of flagellate Streblomastix strix and complex community of Bacteroidetes bacteria on its surface.</title>
        <authorList>
            <person name="Treitli S.C."/>
            <person name="Kolisko M."/>
            <person name="Husnik F."/>
            <person name="Keeling P."/>
            <person name="Hampl V."/>
        </authorList>
    </citation>
    <scope>NUCLEOTIDE SEQUENCE</scope>
    <source>
        <strain evidence="3">STM</strain>
    </source>
</reference>
<dbReference type="SUPFAM" id="SSF53850">
    <property type="entry name" value="Periplasmic binding protein-like II"/>
    <property type="match status" value="1"/>
</dbReference>
<feature type="region of interest" description="Disordered" evidence="1">
    <location>
        <begin position="343"/>
        <end position="363"/>
    </location>
</feature>
<gene>
    <name evidence="3" type="ORF">EZS27_011870</name>
</gene>
<dbReference type="EMBL" id="SNRY01000473">
    <property type="protein sequence ID" value="KAA6340265.1"/>
    <property type="molecule type" value="Genomic_DNA"/>
</dbReference>
<accession>A0A5J4S452</accession>
<dbReference type="PROSITE" id="PS51257">
    <property type="entry name" value="PROKAR_LIPOPROTEIN"/>
    <property type="match status" value="1"/>
</dbReference>
<evidence type="ECO:0000313" key="3">
    <source>
        <dbReference type="EMBL" id="KAA6340265.1"/>
    </source>
</evidence>
<comment type="caution">
    <text evidence="3">The sequence shown here is derived from an EMBL/GenBank/DDBJ whole genome shotgun (WGS) entry which is preliminary data.</text>
</comment>
<dbReference type="InterPro" id="IPR015168">
    <property type="entry name" value="SsuA/THI5"/>
</dbReference>
<dbReference type="PANTHER" id="PTHR30024">
    <property type="entry name" value="ALIPHATIC SULFONATES-BINDING PROTEIN-RELATED"/>
    <property type="match status" value="1"/>
</dbReference>
<evidence type="ECO:0000259" key="2">
    <source>
        <dbReference type="Pfam" id="PF09084"/>
    </source>
</evidence>
<organism evidence="3">
    <name type="scientific">termite gut metagenome</name>
    <dbReference type="NCBI Taxonomy" id="433724"/>
    <lineage>
        <taxon>unclassified sequences</taxon>
        <taxon>metagenomes</taxon>
        <taxon>organismal metagenomes</taxon>
    </lineage>
</organism>
<proteinExistence type="predicted"/>
<dbReference type="Gene3D" id="3.40.190.10">
    <property type="entry name" value="Periplasmic binding protein-like II"/>
    <property type="match status" value="2"/>
</dbReference>
<evidence type="ECO:0000256" key="1">
    <source>
        <dbReference type="SAM" id="MobiDB-lite"/>
    </source>
</evidence>
<feature type="domain" description="SsuA/THI5-like" evidence="2">
    <location>
        <begin position="58"/>
        <end position="265"/>
    </location>
</feature>
<name>A0A5J4S452_9ZZZZ</name>
<sequence>MKRINYTNSLRGAGIVVAVALTAMLYGCGNSSRTKGVSDKFPFGEIEIQALSSNACGAPAFIAKEKGFFEEEGIDVTLTSGDFETSKLGLASGRFAVANGDFQYFPSIQEGLDIKLISGLHQGCIQVLVPAGSDIKTAKDLAGKRIGVDELGGSPMAITSVLLVNNGIDPVTGVTWLPFPKEVLPTVADRGEVDAVALWDPFGPLAVKRGYTVICDIGIDPLFAGKYCCFLYASGKQIKENPERIKALLRAYQKASEWIAAHPAETAEIITQKGYVPSDDPEFIAELLKSYEYHSKHGISNKIQAKEDARYFVRELKKTGFLSKDTDPDKFVENLYVDVLGDEDNDGKEAVEQTHEKVEKKKH</sequence>
<dbReference type="AlphaFoldDB" id="A0A5J4S452"/>